<dbReference type="Gene3D" id="2.60.120.1440">
    <property type="match status" value="1"/>
</dbReference>
<dbReference type="InterPro" id="IPR012373">
    <property type="entry name" value="Ferrdict_sens_TM"/>
</dbReference>
<reference evidence="4 5" key="1">
    <citation type="submission" date="2024-06" db="EMBL/GenBank/DDBJ databases">
        <title>Soil Sphingobacterium thalpophilum.</title>
        <authorList>
            <person name="Yang J."/>
            <person name="Li J."/>
        </authorList>
    </citation>
    <scope>NUCLEOTIDE SEQUENCE [LARGE SCALE GENOMIC DNA]</scope>
    <source>
        <strain evidence="4 5">22g91tb</strain>
    </source>
</reference>
<keyword evidence="1" id="KW-0812">Transmembrane</keyword>
<evidence type="ECO:0000259" key="3">
    <source>
        <dbReference type="Pfam" id="PF16344"/>
    </source>
</evidence>
<evidence type="ECO:0000313" key="4">
    <source>
        <dbReference type="EMBL" id="MEZ0450807.1"/>
    </source>
</evidence>
<dbReference type="InterPro" id="IPR006860">
    <property type="entry name" value="FecR"/>
</dbReference>
<comment type="caution">
    <text evidence="4">The sequence shown here is derived from an EMBL/GenBank/DDBJ whole genome shotgun (WGS) entry which is preliminary data.</text>
</comment>
<feature type="transmembrane region" description="Helical" evidence="1">
    <location>
        <begin position="81"/>
        <end position="100"/>
    </location>
</feature>
<keyword evidence="5" id="KW-1185">Reference proteome</keyword>
<dbReference type="RefSeq" id="WP_370481291.1">
    <property type="nucleotide sequence ID" value="NZ_JBEOQA010000001.1"/>
</dbReference>
<accession>A0ABV4H8M2</accession>
<feature type="domain" description="FecR protein" evidence="2">
    <location>
        <begin position="173"/>
        <end position="275"/>
    </location>
</feature>
<gene>
    <name evidence="4" type="ORF">ABTW24_04285</name>
</gene>
<sequence>MKTKKTIQHIIRKYLKRKASKREEEQLFTFYSHIESQPNEWNETIHGNKKVLEHILWQRINRSISDDQTIHKASDPFFNRLKIAMAVIVLCLAGVMLWLYQSTEKKEAIERATVVPGSDRAVLQLADGRRVYLDSTTSGEISFASGDAVRLSRKGELDYSHIEGVGHKPELHTITVPRGGQFKVKLSDGTTVWLNASSSLTFPSYFSEDNRRVKLIGEGYFDVAKVTKKSNPQERLSFIVETDKQQVEVLGTVFNISAYPEEEQVKTTLIEGSVKVSPAHLFAPQLLKPGQQSVLNGEKFSIQQVNVGQSTAWKTGDFTFDEMPLEEIMRQLSRWYDVEVVYYGNIGKIKFGGSISRGKDIHEVLEVLKLTGIHFDLKGRRIMVTP</sequence>
<evidence type="ECO:0000256" key="1">
    <source>
        <dbReference type="SAM" id="Phobius"/>
    </source>
</evidence>
<dbReference type="Gene3D" id="3.55.50.30">
    <property type="match status" value="1"/>
</dbReference>
<dbReference type="Proteomes" id="UP001566204">
    <property type="component" value="Unassembled WGS sequence"/>
</dbReference>
<protein>
    <submittedName>
        <fullName evidence="4">FecR domain-containing protein</fullName>
    </submittedName>
</protein>
<dbReference type="PANTHER" id="PTHR30273:SF2">
    <property type="entry name" value="PROTEIN FECR"/>
    <property type="match status" value="1"/>
</dbReference>
<keyword evidence="1" id="KW-0472">Membrane</keyword>
<keyword evidence="1" id="KW-1133">Transmembrane helix</keyword>
<name>A0ABV4H8M2_9SPHI</name>
<feature type="domain" description="Protein FecR C-terminal" evidence="3">
    <location>
        <begin position="317"/>
        <end position="384"/>
    </location>
</feature>
<dbReference type="PANTHER" id="PTHR30273">
    <property type="entry name" value="PERIPLASMIC SIGNAL SENSOR AND SIGMA FACTOR ACTIVATOR FECR-RELATED"/>
    <property type="match status" value="1"/>
</dbReference>
<dbReference type="InterPro" id="IPR032508">
    <property type="entry name" value="FecR_C"/>
</dbReference>
<evidence type="ECO:0000259" key="2">
    <source>
        <dbReference type="Pfam" id="PF04773"/>
    </source>
</evidence>
<proteinExistence type="predicted"/>
<dbReference type="EMBL" id="JBEOQB010000001">
    <property type="protein sequence ID" value="MEZ0450807.1"/>
    <property type="molecule type" value="Genomic_DNA"/>
</dbReference>
<evidence type="ECO:0000313" key="5">
    <source>
        <dbReference type="Proteomes" id="UP001566204"/>
    </source>
</evidence>
<dbReference type="Pfam" id="PF04773">
    <property type="entry name" value="FecR"/>
    <property type="match status" value="1"/>
</dbReference>
<organism evidence="4 5">
    <name type="scientific">Sphingobacterium thalpophilum</name>
    <dbReference type="NCBI Taxonomy" id="259"/>
    <lineage>
        <taxon>Bacteria</taxon>
        <taxon>Pseudomonadati</taxon>
        <taxon>Bacteroidota</taxon>
        <taxon>Sphingobacteriia</taxon>
        <taxon>Sphingobacteriales</taxon>
        <taxon>Sphingobacteriaceae</taxon>
        <taxon>Sphingobacterium</taxon>
    </lineage>
</organism>
<dbReference type="PIRSF" id="PIRSF018266">
    <property type="entry name" value="FecR"/>
    <property type="match status" value="1"/>
</dbReference>
<dbReference type="Pfam" id="PF16344">
    <property type="entry name" value="FecR_C"/>
    <property type="match status" value="1"/>
</dbReference>